<evidence type="ECO:0000256" key="4">
    <source>
        <dbReference type="ARBA" id="ARBA00023263"/>
    </source>
</evidence>
<dbReference type="GO" id="GO:0043709">
    <property type="term" value="P:cell adhesion involved in single-species biofilm formation"/>
    <property type="evidence" value="ECO:0007669"/>
    <property type="project" value="TreeGrafter"/>
</dbReference>
<dbReference type="SUPFAM" id="SSF49401">
    <property type="entry name" value="Bacterial adhesins"/>
    <property type="match status" value="1"/>
</dbReference>
<dbReference type="InterPro" id="IPR036937">
    <property type="entry name" value="Adhesion_dom_fimbrial_sf"/>
</dbReference>
<comment type="similarity">
    <text evidence="2">Belongs to the fimbrial protein family.</text>
</comment>
<protein>
    <submittedName>
        <fullName evidence="7">Fimbrial protein</fullName>
    </submittedName>
</protein>
<evidence type="ECO:0000313" key="8">
    <source>
        <dbReference type="Proteomes" id="UP000514462"/>
    </source>
</evidence>
<dbReference type="Proteomes" id="UP000514462">
    <property type="component" value="Chromosome"/>
</dbReference>
<feature type="signal peptide" evidence="5">
    <location>
        <begin position="1"/>
        <end position="32"/>
    </location>
</feature>
<dbReference type="PANTHER" id="PTHR33420:SF3">
    <property type="entry name" value="FIMBRIAL SUBUNIT ELFA"/>
    <property type="match status" value="1"/>
</dbReference>
<dbReference type="PANTHER" id="PTHR33420">
    <property type="entry name" value="FIMBRIAL SUBUNIT ELFA-RELATED"/>
    <property type="match status" value="1"/>
</dbReference>
<dbReference type="InterPro" id="IPR000259">
    <property type="entry name" value="Adhesion_dom_fimbrial"/>
</dbReference>
<evidence type="ECO:0000313" key="7">
    <source>
        <dbReference type="EMBL" id="QMR39609.1"/>
    </source>
</evidence>
<dbReference type="InterPro" id="IPR050263">
    <property type="entry name" value="Bact_Fimbrial_Adh_Pro"/>
</dbReference>
<dbReference type="AlphaFoldDB" id="A0AAP9QWK9"/>
<keyword evidence="3 5" id="KW-0732">Signal</keyword>
<feature type="domain" description="Fimbrial-type adhesion" evidence="6">
    <location>
        <begin position="37"/>
        <end position="185"/>
    </location>
</feature>
<evidence type="ECO:0000256" key="3">
    <source>
        <dbReference type="ARBA" id="ARBA00022729"/>
    </source>
</evidence>
<dbReference type="Gene3D" id="2.60.40.1090">
    <property type="entry name" value="Fimbrial-type adhesion domain"/>
    <property type="match status" value="1"/>
</dbReference>
<reference evidence="8" key="1">
    <citation type="submission" date="2020-06" db="EMBL/GenBank/DDBJ databases">
        <title>REHAB project genomes.</title>
        <authorList>
            <person name="Shaw L.P."/>
        </authorList>
    </citation>
    <scope>NUCLEOTIDE SEQUENCE [LARGE SCALE GENOMIC DNA]</scope>
    <source>
        <strain evidence="8">RHBSTW-00938</strain>
    </source>
</reference>
<dbReference type="InterPro" id="IPR008966">
    <property type="entry name" value="Adhesion_dom_sf"/>
</dbReference>
<dbReference type="GO" id="GO:0009289">
    <property type="term" value="C:pilus"/>
    <property type="evidence" value="ECO:0007669"/>
    <property type="project" value="UniProtKB-SubCell"/>
</dbReference>
<proteinExistence type="inferred from homology"/>
<evidence type="ECO:0000259" key="6">
    <source>
        <dbReference type="Pfam" id="PF00419"/>
    </source>
</evidence>
<evidence type="ECO:0000256" key="5">
    <source>
        <dbReference type="SAM" id="SignalP"/>
    </source>
</evidence>
<name>A0AAP9QWK9_KLEAE</name>
<dbReference type="RefSeq" id="WP_161799835.1">
    <property type="nucleotide sequence ID" value="NZ_CABHFP010000005.1"/>
</dbReference>
<feature type="chain" id="PRO_5042922871" evidence="5">
    <location>
        <begin position="33"/>
        <end position="186"/>
    </location>
</feature>
<gene>
    <name evidence="7" type="ORF">HV331_08930</name>
</gene>
<dbReference type="Pfam" id="PF00419">
    <property type="entry name" value="Fimbrial"/>
    <property type="match status" value="1"/>
</dbReference>
<dbReference type="EMBL" id="CP055904">
    <property type="protein sequence ID" value="QMR39609.1"/>
    <property type="molecule type" value="Genomic_DNA"/>
</dbReference>
<evidence type="ECO:0000256" key="1">
    <source>
        <dbReference type="ARBA" id="ARBA00004561"/>
    </source>
</evidence>
<keyword evidence="4" id="KW-0281">Fimbrium</keyword>
<evidence type="ECO:0000256" key="2">
    <source>
        <dbReference type="ARBA" id="ARBA00006671"/>
    </source>
</evidence>
<comment type="subcellular location">
    <subcellularLocation>
        <location evidence="1">Fimbrium</location>
    </subcellularLocation>
</comment>
<sequence>MDMGIHMKISKKYALSALAISASCMLSTFTQAASNTITFNGTVSDTTCTATIDGGVTSIEMGTTSVADLKANTFGAAKNFSFSLANCPTTEEGGNAVARITFGGEADAANSDYFKNQATSSAASGVAVAIFDNEGNLLKNNEEGADVDISSGAATIPFTVKMVKSGASDPTKGTVNTTVTYNVTYY</sequence>
<organism evidence="7 8">
    <name type="scientific">Klebsiella aerogenes</name>
    <name type="common">Enterobacter aerogenes</name>
    <dbReference type="NCBI Taxonomy" id="548"/>
    <lineage>
        <taxon>Bacteria</taxon>
        <taxon>Pseudomonadati</taxon>
        <taxon>Pseudomonadota</taxon>
        <taxon>Gammaproteobacteria</taxon>
        <taxon>Enterobacterales</taxon>
        <taxon>Enterobacteriaceae</taxon>
        <taxon>Klebsiella/Raoultella group</taxon>
        <taxon>Klebsiella</taxon>
    </lineage>
</organism>
<accession>A0AAP9QWK9</accession>